<keyword evidence="3" id="KW-1185">Reference proteome</keyword>
<reference evidence="2 3" key="1">
    <citation type="submission" date="2012-02" db="EMBL/GenBank/DDBJ databases">
        <title>Complete genome sequence of Caldilinea aerophila DSM 14535 (= NBRC 102666).</title>
        <authorList>
            <person name="Oguchi A."/>
            <person name="Hosoyama A."/>
            <person name="Sekine M."/>
            <person name="Fukai R."/>
            <person name="Kato Y."/>
            <person name="Nakamura S."/>
            <person name="Hanada S."/>
            <person name="Yamazaki S."/>
            <person name="Fujita N."/>
        </authorList>
    </citation>
    <scope>NUCLEOTIDE SEQUENCE [LARGE SCALE GENOMIC DNA]</scope>
    <source>
        <strain evidence="3">DSM 14535 / JCM 11387 / NBRC 104270 / STL-6-O1</strain>
    </source>
</reference>
<proteinExistence type="predicted"/>
<dbReference type="HOGENOM" id="CLU_2970712_0_0_0"/>
<dbReference type="AlphaFoldDB" id="I0I5A2"/>
<evidence type="ECO:0000313" key="2">
    <source>
        <dbReference type="EMBL" id="BAM00440.1"/>
    </source>
</evidence>
<protein>
    <submittedName>
        <fullName evidence="2">Uncharacterized protein</fullName>
    </submittedName>
</protein>
<dbReference type="STRING" id="926550.CLDAP_24000"/>
<evidence type="ECO:0000256" key="1">
    <source>
        <dbReference type="SAM" id="MobiDB-lite"/>
    </source>
</evidence>
<gene>
    <name evidence="2" type="ordered locus">CLDAP_24000</name>
</gene>
<accession>I0I5A2</accession>
<feature type="region of interest" description="Disordered" evidence="1">
    <location>
        <begin position="1"/>
        <end position="21"/>
    </location>
</feature>
<organism evidence="2 3">
    <name type="scientific">Caldilinea aerophila (strain DSM 14535 / JCM 11387 / NBRC 104270 / STL-6-O1)</name>
    <dbReference type="NCBI Taxonomy" id="926550"/>
    <lineage>
        <taxon>Bacteria</taxon>
        <taxon>Bacillati</taxon>
        <taxon>Chloroflexota</taxon>
        <taxon>Caldilineae</taxon>
        <taxon>Caldilineales</taxon>
        <taxon>Caldilineaceae</taxon>
        <taxon>Caldilinea</taxon>
    </lineage>
</organism>
<dbReference type="EMBL" id="AP012337">
    <property type="protein sequence ID" value="BAM00440.1"/>
    <property type="molecule type" value="Genomic_DNA"/>
</dbReference>
<name>I0I5A2_CALAS</name>
<sequence>MTLQQASSKLCPVETRNQDPQGQSRFPAALLIENNQRFVHFFVAVVRLWLCELIMPSR</sequence>
<dbReference type="Proteomes" id="UP000007880">
    <property type="component" value="Chromosome"/>
</dbReference>
<evidence type="ECO:0000313" key="3">
    <source>
        <dbReference type="Proteomes" id="UP000007880"/>
    </source>
</evidence>
<dbReference type="KEGG" id="cap:CLDAP_24000"/>